<evidence type="ECO:0000256" key="9">
    <source>
        <dbReference type="ARBA" id="ARBA00031306"/>
    </source>
</evidence>
<keyword evidence="4" id="KW-0285">Flavoprotein</keyword>
<dbReference type="GO" id="GO:0016740">
    <property type="term" value="F:transferase activity"/>
    <property type="evidence" value="ECO:0007669"/>
    <property type="project" value="UniProtKB-KW"/>
</dbReference>
<dbReference type="SUPFAM" id="SSF143631">
    <property type="entry name" value="ApbE-like"/>
    <property type="match status" value="1"/>
</dbReference>
<organism evidence="11 12">
    <name type="scientific">Acidipropionibacterium jensenii</name>
    <dbReference type="NCBI Taxonomy" id="1749"/>
    <lineage>
        <taxon>Bacteria</taxon>
        <taxon>Bacillati</taxon>
        <taxon>Actinomycetota</taxon>
        <taxon>Actinomycetes</taxon>
        <taxon>Propionibacteriales</taxon>
        <taxon>Propionibacteriaceae</taxon>
        <taxon>Acidipropionibacterium</taxon>
    </lineage>
</organism>
<evidence type="ECO:0000256" key="5">
    <source>
        <dbReference type="ARBA" id="ARBA00022679"/>
    </source>
</evidence>
<evidence type="ECO:0000313" key="11">
    <source>
        <dbReference type="EMBL" id="AZZ40430.1"/>
    </source>
</evidence>
<protein>
    <recommendedName>
        <fullName evidence="3">FAD:protein FMN transferase</fullName>
        <ecNumber evidence="2">2.7.1.180</ecNumber>
    </recommendedName>
    <alternativeName>
        <fullName evidence="9">Flavin transferase</fullName>
    </alternativeName>
</protein>
<dbReference type="Gene3D" id="3.10.520.10">
    <property type="entry name" value="ApbE-like domains"/>
    <property type="match status" value="2"/>
</dbReference>
<dbReference type="EMBL" id="CP025570">
    <property type="protein sequence ID" value="AZZ40430.1"/>
    <property type="molecule type" value="Genomic_DNA"/>
</dbReference>
<comment type="cofactor">
    <cofactor evidence="1">
        <name>Mg(2+)</name>
        <dbReference type="ChEBI" id="CHEBI:18420"/>
    </cofactor>
</comment>
<evidence type="ECO:0000256" key="4">
    <source>
        <dbReference type="ARBA" id="ARBA00022630"/>
    </source>
</evidence>
<dbReference type="PANTHER" id="PTHR30040:SF2">
    <property type="entry name" value="FAD:PROTEIN FMN TRANSFERASE"/>
    <property type="match status" value="1"/>
</dbReference>
<evidence type="ECO:0000256" key="8">
    <source>
        <dbReference type="ARBA" id="ARBA00022842"/>
    </source>
</evidence>
<dbReference type="AlphaFoldDB" id="A0A3T0S226"/>
<gene>
    <name evidence="11" type="ORF">C0Z10_12535</name>
</gene>
<sequence>MTGTITTRRLVRTAGIMGTVVSVHAILNPSRPGGSRPEDAVTEAIESAFEQLREADRVFSTYRATSDISRIRAGSLTEDEADPRIALVRHACERAEAATGGLFSAHWRGGFDPTGYVKGWSVERAFDRCLRPLLEVSGVVAVGMNAGGDMQLATHPDADWRWRVGIVDPARPGSLVATTELRDGAVATSGTAERGAHILDPRTGRPATDAASATVISDRLGDADVWATAAVVGGIADLGWVARSRPTSGLIIGSDGRIRRWASGVEVSPPDLVAMGPVD</sequence>
<evidence type="ECO:0000313" key="12">
    <source>
        <dbReference type="Proteomes" id="UP000285875"/>
    </source>
</evidence>
<comment type="catalytic activity">
    <reaction evidence="10">
        <text>L-threonyl-[protein] + FAD = FMN-L-threonyl-[protein] + AMP + H(+)</text>
        <dbReference type="Rhea" id="RHEA:36847"/>
        <dbReference type="Rhea" id="RHEA-COMP:11060"/>
        <dbReference type="Rhea" id="RHEA-COMP:11061"/>
        <dbReference type="ChEBI" id="CHEBI:15378"/>
        <dbReference type="ChEBI" id="CHEBI:30013"/>
        <dbReference type="ChEBI" id="CHEBI:57692"/>
        <dbReference type="ChEBI" id="CHEBI:74257"/>
        <dbReference type="ChEBI" id="CHEBI:456215"/>
        <dbReference type="EC" id="2.7.1.180"/>
    </reaction>
</comment>
<evidence type="ECO:0000256" key="10">
    <source>
        <dbReference type="ARBA" id="ARBA00048540"/>
    </source>
</evidence>
<dbReference type="PANTHER" id="PTHR30040">
    <property type="entry name" value="THIAMINE BIOSYNTHESIS LIPOPROTEIN APBE"/>
    <property type="match status" value="1"/>
</dbReference>
<keyword evidence="6" id="KW-0479">Metal-binding</keyword>
<dbReference type="Proteomes" id="UP000285875">
    <property type="component" value="Chromosome"/>
</dbReference>
<keyword evidence="8" id="KW-0460">Magnesium</keyword>
<keyword evidence="7" id="KW-0274">FAD</keyword>
<name>A0A3T0S226_9ACTN</name>
<evidence type="ECO:0000256" key="1">
    <source>
        <dbReference type="ARBA" id="ARBA00001946"/>
    </source>
</evidence>
<dbReference type="RefSeq" id="WP_097799589.1">
    <property type="nucleotide sequence ID" value="NZ_CP025570.1"/>
</dbReference>
<evidence type="ECO:0000256" key="6">
    <source>
        <dbReference type="ARBA" id="ARBA00022723"/>
    </source>
</evidence>
<reference evidence="12" key="1">
    <citation type="submission" date="2017-12" db="EMBL/GenBank/DDBJ databases">
        <title>Whole genome sequencing of Acidipropionibacterium jensenii strains JS279 and JS280.</title>
        <authorList>
            <person name="Deptula P."/>
            <person name="Laine P."/>
            <person name="Smolander O.-P."/>
            <person name="Paulin L."/>
            <person name="Auvinen P."/>
            <person name="Varmanen P."/>
        </authorList>
    </citation>
    <scope>NUCLEOTIDE SEQUENCE [LARGE SCALE GENOMIC DNA]</scope>
    <source>
        <strain evidence="12">JS280</strain>
    </source>
</reference>
<evidence type="ECO:0000256" key="3">
    <source>
        <dbReference type="ARBA" id="ARBA00016337"/>
    </source>
</evidence>
<dbReference type="EC" id="2.7.1.180" evidence="2"/>
<dbReference type="KEGG" id="aji:C0Z10_12535"/>
<dbReference type="GO" id="GO:0046872">
    <property type="term" value="F:metal ion binding"/>
    <property type="evidence" value="ECO:0007669"/>
    <property type="project" value="UniProtKB-KW"/>
</dbReference>
<accession>A0A3T0S226</accession>
<keyword evidence="5 11" id="KW-0808">Transferase</keyword>
<proteinExistence type="predicted"/>
<dbReference type="InterPro" id="IPR024932">
    <property type="entry name" value="ApbE"/>
</dbReference>
<evidence type="ECO:0000256" key="2">
    <source>
        <dbReference type="ARBA" id="ARBA00011955"/>
    </source>
</evidence>
<dbReference type="Pfam" id="PF02424">
    <property type="entry name" value="ApbE"/>
    <property type="match status" value="2"/>
</dbReference>
<dbReference type="InterPro" id="IPR003374">
    <property type="entry name" value="ApbE-like_sf"/>
</dbReference>
<evidence type="ECO:0000256" key="7">
    <source>
        <dbReference type="ARBA" id="ARBA00022827"/>
    </source>
</evidence>